<dbReference type="Pfam" id="PF00400">
    <property type="entry name" value="WD40"/>
    <property type="match status" value="4"/>
</dbReference>
<dbReference type="EMBL" id="DS480412">
    <property type="protein sequence ID" value="EDO17014.1"/>
    <property type="molecule type" value="Genomic_DNA"/>
</dbReference>
<feature type="repeat" description="WD" evidence="5">
    <location>
        <begin position="216"/>
        <end position="247"/>
    </location>
</feature>
<dbReference type="InterPro" id="IPR045183">
    <property type="entry name" value="Ebi-like"/>
</dbReference>
<evidence type="ECO:0000256" key="2">
    <source>
        <dbReference type="ARBA" id="ARBA00022574"/>
    </source>
</evidence>
<dbReference type="SMART" id="SM00320">
    <property type="entry name" value="WD40"/>
    <property type="match status" value="6"/>
</dbReference>
<evidence type="ECO:0000256" key="3">
    <source>
        <dbReference type="ARBA" id="ARBA00022737"/>
    </source>
</evidence>
<evidence type="ECO:0000313" key="6">
    <source>
        <dbReference type="EMBL" id="EDO17014.1"/>
    </source>
</evidence>
<dbReference type="GO" id="GO:0032874">
    <property type="term" value="P:positive regulation of stress-activated MAPK cascade"/>
    <property type="evidence" value="ECO:0007669"/>
    <property type="project" value="EnsemblFungi"/>
</dbReference>
<dbReference type="InterPro" id="IPR015943">
    <property type="entry name" value="WD40/YVTN_repeat-like_dom_sf"/>
</dbReference>
<dbReference type="GO" id="GO:0003714">
    <property type="term" value="F:transcription corepressor activity"/>
    <property type="evidence" value="ECO:0007669"/>
    <property type="project" value="InterPro"/>
</dbReference>
<dbReference type="PROSITE" id="PS50082">
    <property type="entry name" value="WD_REPEATS_2"/>
    <property type="match status" value="4"/>
</dbReference>
<dbReference type="InterPro" id="IPR001680">
    <property type="entry name" value="WD40_rpt"/>
</dbReference>
<dbReference type="KEGG" id="vpo:Kpol_1065p30"/>
<dbReference type="HOGENOM" id="CLU_007609_1_1_1"/>
<dbReference type="FunCoup" id="A7TL51">
    <property type="interactions" value="638"/>
</dbReference>
<evidence type="ECO:0008006" key="8">
    <source>
        <dbReference type="Google" id="ProtNLM"/>
    </source>
</evidence>
<dbReference type="GO" id="GO:0034967">
    <property type="term" value="C:Set3 complex"/>
    <property type="evidence" value="ECO:0007669"/>
    <property type="project" value="EnsemblFungi"/>
</dbReference>
<evidence type="ECO:0000256" key="5">
    <source>
        <dbReference type="PROSITE-ProRule" id="PRU00221"/>
    </source>
</evidence>
<keyword evidence="2 5" id="KW-0853">WD repeat</keyword>
<feature type="repeat" description="WD" evidence="5">
    <location>
        <begin position="257"/>
        <end position="298"/>
    </location>
</feature>
<feature type="repeat" description="WD" evidence="5">
    <location>
        <begin position="388"/>
        <end position="428"/>
    </location>
</feature>
<keyword evidence="4" id="KW-0539">Nucleus</keyword>
<dbReference type="RefSeq" id="XP_001644872.1">
    <property type="nucleotide sequence ID" value="XM_001644822.1"/>
</dbReference>
<protein>
    <recommendedName>
        <fullName evidence="8">LisH domain-containing protein</fullName>
    </recommendedName>
</protein>
<dbReference type="OMA" id="KWNKCGN"/>
<dbReference type="eggNOG" id="KOG0273">
    <property type="taxonomic scope" value="Eukaryota"/>
</dbReference>
<dbReference type="InterPro" id="IPR006594">
    <property type="entry name" value="LisH"/>
</dbReference>
<evidence type="ECO:0000256" key="1">
    <source>
        <dbReference type="ARBA" id="ARBA00004123"/>
    </source>
</evidence>
<dbReference type="GO" id="GO:0006357">
    <property type="term" value="P:regulation of transcription by RNA polymerase II"/>
    <property type="evidence" value="ECO:0007669"/>
    <property type="project" value="TreeGrafter"/>
</dbReference>
<name>A7TL51_VANPO</name>
<dbReference type="PANTHER" id="PTHR22846:SF2">
    <property type="entry name" value="F-BOX-LIKE_WD REPEAT-CONTAINING PROTEIN EBI"/>
    <property type="match status" value="1"/>
</dbReference>
<dbReference type="InterPro" id="IPR036322">
    <property type="entry name" value="WD40_repeat_dom_sf"/>
</dbReference>
<dbReference type="PANTHER" id="PTHR22846">
    <property type="entry name" value="WD40 REPEAT PROTEIN"/>
    <property type="match status" value="1"/>
</dbReference>
<dbReference type="Proteomes" id="UP000000267">
    <property type="component" value="Unassembled WGS sequence"/>
</dbReference>
<keyword evidence="7" id="KW-1185">Reference proteome</keyword>
<gene>
    <name evidence="6" type="ORF">Kpol_1065p30</name>
</gene>
<evidence type="ECO:0000313" key="7">
    <source>
        <dbReference type="Proteomes" id="UP000000267"/>
    </source>
</evidence>
<dbReference type="PROSITE" id="PS50896">
    <property type="entry name" value="LISH"/>
    <property type="match status" value="1"/>
</dbReference>
<dbReference type="InParanoid" id="A7TL51"/>
<dbReference type="InterPro" id="IPR019775">
    <property type="entry name" value="WD40_repeat_CS"/>
</dbReference>
<dbReference type="PROSITE" id="PS50294">
    <property type="entry name" value="WD_REPEATS_REGION"/>
    <property type="match status" value="4"/>
</dbReference>
<organism evidence="7">
    <name type="scientific">Vanderwaltozyma polyspora (strain ATCC 22028 / DSM 70294 / BCRC 21397 / CBS 2163 / NBRC 10782 / NRRL Y-8283 / UCD 57-17)</name>
    <name type="common">Kluyveromyces polysporus</name>
    <dbReference type="NCBI Taxonomy" id="436907"/>
    <lineage>
        <taxon>Eukaryota</taxon>
        <taxon>Fungi</taxon>
        <taxon>Dikarya</taxon>
        <taxon>Ascomycota</taxon>
        <taxon>Saccharomycotina</taxon>
        <taxon>Saccharomycetes</taxon>
        <taxon>Saccharomycetales</taxon>
        <taxon>Saccharomycetaceae</taxon>
        <taxon>Vanderwaltozyma</taxon>
    </lineage>
</organism>
<proteinExistence type="predicted"/>
<dbReference type="PROSITE" id="PS00678">
    <property type="entry name" value="WD_REPEATS_1"/>
    <property type="match status" value="1"/>
</dbReference>
<dbReference type="GO" id="GO:0045835">
    <property type="term" value="P:negative regulation of meiotic nuclear division"/>
    <property type="evidence" value="ECO:0007669"/>
    <property type="project" value="EnsemblFungi"/>
</dbReference>
<dbReference type="AlphaFoldDB" id="A7TL51"/>
<dbReference type="STRING" id="436907.A7TL51"/>
<dbReference type="Gene3D" id="1.20.960.30">
    <property type="match status" value="1"/>
</dbReference>
<dbReference type="Gene3D" id="2.130.10.10">
    <property type="entry name" value="YVTN repeat-like/Quinoprotein amine dehydrogenase"/>
    <property type="match status" value="1"/>
</dbReference>
<sequence length="522" mass="58161">MSITSEELNYLIWRYCQEMGFEVSALALQDETRVLEFDNKYKEHIPLGTLVNLVQRGILFTESEFLVKYNGKITPIDETHYSQDFNLAQALQVDKEKYPEISSTGRFSLENDSFEKANNENVVAENNKSDENQNDQSISRDIITKVPSPVDSFIKTLPEVYKLDRITVCSWNPSDPSLIAYGEKTSIAKIITVNNADWSVVNSVELRHPFAASSTTSKDTNEVTCLVWSPDGEQIVSGVENGELRVWTKDGRLLNVLNFHRSPIITAKWNKTGTLILSSDADNVTILWNAETGTALHHFELKEQSSSTESLGVDLEWVDNEKFVIPGLQGSIVVYQTDEAKPLGRLLGHQRAISVLEMNTTSKLLLSASDDHTIRIWRGNSSNPSNCFYGHSQSVISASWLNDDKIISTSMDGSIRVWSHNTNTLVAVSIFDGVPIFSSKLSHNRTKFAVGFMDGQVTVFDMKSLLEKIDNNQINSTPTPIPVYGNYQSSKGGDCVFDLSWSKDDKALSVAYSIGNGSIISI</sequence>
<dbReference type="SUPFAM" id="SSF50978">
    <property type="entry name" value="WD40 repeat-like"/>
    <property type="match status" value="1"/>
</dbReference>
<accession>A7TL51</accession>
<reference evidence="6 7" key="1">
    <citation type="journal article" date="2007" name="Proc. Natl. Acad. Sci. U.S.A.">
        <title>Independent sorting-out of thousands of duplicated gene pairs in two yeast species descended from a whole-genome duplication.</title>
        <authorList>
            <person name="Scannell D.R."/>
            <person name="Frank A.C."/>
            <person name="Conant G.C."/>
            <person name="Byrne K.P."/>
            <person name="Woolfit M."/>
            <person name="Wolfe K.H."/>
        </authorList>
    </citation>
    <scope>NUCLEOTIDE SEQUENCE [LARGE SCALE GENOMIC DNA]</scope>
    <source>
        <strain evidence="7">ATCC 22028 / DSM 70294 / BCRC 21397 / CBS 2163 / NBRC 10782 / NRRL Y-8283 / UCD 57-17</strain>
    </source>
</reference>
<comment type="subcellular location">
    <subcellularLocation>
        <location evidence="1">Nucleus</location>
    </subcellularLocation>
</comment>
<feature type="repeat" description="WD" evidence="5">
    <location>
        <begin position="346"/>
        <end position="377"/>
    </location>
</feature>
<dbReference type="GeneID" id="5545186"/>
<dbReference type="OrthoDB" id="1367865at2759"/>
<dbReference type="Pfam" id="PF08513">
    <property type="entry name" value="LisH"/>
    <property type="match status" value="1"/>
</dbReference>
<evidence type="ECO:0000256" key="4">
    <source>
        <dbReference type="ARBA" id="ARBA00023242"/>
    </source>
</evidence>
<keyword evidence="3" id="KW-0677">Repeat</keyword>
<dbReference type="SMART" id="SM00667">
    <property type="entry name" value="LisH"/>
    <property type="match status" value="1"/>
</dbReference>